<evidence type="ECO:0000313" key="4">
    <source>
        <dbReference type="Proteomes" id="UP000216454"/>
    </source>
</evidence>
<keyword evidence="2" id="KW-0812">Transmembrane</keyword>
<keyword evidence="2" id="KW-0472">Membrane</keyword>
<feature type="transmembrane region" description="Helical" evidence="2">
    <location>
        <begin position="12"/>
        <end position="32"/>
    </location>
</feature>
<sequence length="78" mass="9026">MLDQLVETFRQPIGWTASLTLAIILILDLRAIRQNRMMRRQATWKHARLTHDPHATSRRHGHHPRHAAHGPHTPLHAA</sequence>
<keyword evidence="4" id="KW-1185">Reference proteome</keyword>
<comment type="caution">
    <text evidence="3">The sequence shown here is derived from an EMBL/GenBank/DDBJ whole genome shotgun (WGS) entry which is preliminary data.</text>
</comment>
<dbReference type="Proteomes" id="UP000216454">
    <property type="component" value="Unassembled WGS sequence"/>
</dbReference>
<dbReference type="EMBL" id="MWWQ01000019">
    <property type="protein sequence ID" value="OZG48878.1"/>
    <property type="molecule type" value="Genomic_DNA"/>
</dbReference>
<gene>
    <name evidence="3" type="ORF">PSSU_1702</name>
</gene>
<dbReference type="AlphaFoldDB" id="A0A261EPU5"/>
<protein>
    <submittedName>
        <fullName evidence="3">Uncharacterized protein</fullName>
    </submittedName>
</protein>
<keyword evidence="2" id="KW-1133">Transmembrane helix</keyword>
<organism evidence="3 4">
    <name type="scientific">Pseudoscardovia suis</name>
    <dbReference type="NCBI Taxonomy" id="987063"/>
    <lineage>
        <taxon>Bacteria</taxon>
        <taxon>Bacillati</taxon>
        <taxon>Actinomycetota</taxon>
        <taxon>Actinomycetes</taxon>
        <taxon>Bifidobacteriales</taxon>
        <taxon>Bifidobacteriaceae</taxon>
        <taxon>Pseudoscardovia</taxon>
    </lineage>
</organism>
<evidence type="ECO:0000256" key="2">
    <source>
        <dbReference type="SAM" id="Phobius"/>
    </source>
</evidence>
<evidence type="ECO:0000256" key="1">
    <source>
        <dbReference type="SAM" id="MobiDB-lite"/>
    </source>
</evidence>
<feature type="compositionally biased region" description="Basic residues" evidence="1">
    <location>
        <begin position="56"/>
        <end position="69"/>
    </location>
</feature>
<dbReference type="RefSeq" id="WP_094692006.1">
    <property type="nucleotide sequence ID" value="NZ_MWWQ01000019.1"/>
</dbReference>
<evidence type="ECO:0000313" key="3">
    <source>
        <dbReference type="EMBL" id="OZG48878.1"/>
    </source>
</evidence>
<name>A0A261EPU5_9BIFI</name>
<accession>A0A261EPU5</accession>
<feature type="region of interest" description="Disordered" evidence="1">
    <location>
        <begin position="43"/>
        <end position="78"/>
    </location>
</feature>
<reference evidence="3 4" key="1">
    <citation type="journal article" date="2017" name="BMC Genomics">
        <title>Comparative genomic and phylogenomic analyses of the Bifidobacteriaceae family.</title>
        <authorList>
            <person name="Lugli G.A."/>
            <person name="Milani C."/>
            <person name="Turroni F."/>
            <person name="Duranti S."/>
            <person name="Mancabelli L."/>
            <person name="Mangifesta M."/>
            <person name="Ferrario C."/>
            <person name="Modesto M."/>
            <person name="Mattarelli P."/>
            <person name="Jiri K."/>
            <person name="van Sinderen D."/>
            <person name="Ventura M."/>
        </authorList>
    </citation>
    <scope>NUCLEOTIDE SEQUENCE [LARGE SCALE GENOMIC DNA]</scope>
    <source>
        <strain evidence="3 4">DSM 24744</strain>
    </source>
</reference>
<proteinExistence type="predicted"/>